<evidence type="ECO:0000313" key="7">
    <source>
        <dbReference type="EMBL" id="WCT09994.1"/>
    </source>
</evidence>
<evidence type="ECO:0000256" key="5">
    <source>
        <dbReference type="ARBA" id="ARBA00023136"/>
    </source>
</evidence>
<evidence type="ECO:0000256" key="6">
    <source>
        <dbReference type="SAM" id="Phobius"/>
    </source>
</evidence>
<feature type="transmembrane region" description="Helical" evidence="6">
    <location>
        <begin position="111"/>
        <end position="130"/>
    </location>
</feature>
<feature type="transmembrane region" description="Helical" evidence="6">
    <location>
        <begin position="12"/>
        <end position="37"/>
    </location>
</feature>
<evidence type="ECO:0000313" key="8">
    <source>
        <dbReference type="Proteomes" id="UP001216139"/>
    </source>
</evidence>
<organism evidence="7 8">
    <name type="scientific">Mucilaginibacter jinjuensis</name>
    <dbReference type="NCBI Taxonomy" id="1176721"/>
    <lineage>
        <taxon>Bacteria</taxon>
        <taxon>Pseudomonadati</taxon>
        <taxon>Bacteroidota</taxon>
        <taxon>Sphingobacteriia</taxon>
        <taxon>Sphingobacteriales</taxon>
        <taxon>Sphingobacteriaceae</taxon>
        <taxon>Mucilaginibacter</taxon>
    </lineage>
</organism>
<keyword evidence="4 6" id="KW-1133">Transmembrane helix</keyword>
<evidence type="ECO:0000256" key="2">
    <source>
        <dbReference type="ARBA" id="ARBA00022475"/>
    </source>
</evidence>
<protein>
    <submittedName>
        <fullName evidence="7">Phosphate-starvation-inducible PsiE family protein</fullName>
    </submittedName>
</protein>
<evidence type="ECO:0000256" key="3">
    <source>
        <dbReference type="ARBA" id="ARBA00022692"/>
    </source>
</evidence>
<dbReference type="RefSeq" id="WP_273628090.1">
    <property type="nucleotide sequence ID" value="NZ_CP117167.1"/>
</dbReference>
<dbReference type="InterPro" id="IPR020948">
    <property type="entry name" value="P_starv_induced_PsiE-like"/>
</dbReference>
<keyword evidence="2" id="KW-1003">Cell membrane</keyword>
<sequence>MENFFRYFEKYISYALMAIAMLFVCYQTIDLMFSFVFRLVHSIQDKTYVLEAKGRSIAGVFFTILLTLEIIQTIKVFSHNHSTKLKIILIVGLIAVTRKILIFDMEEVTPLAEFAIAALIISLSAGYFLVSRSEKSNVNESE</sequence>
<dbReference type="Pfam" id="PF06146">
    <property type="entry name" value="PsiE"/>
    <property type="match status" value="1"/>
</dbReference>
<dbReference type="Proteomes" id="UP001216139">
    <property type="component" value="Chromosome"/>
</dbReference>
<comment type="subcellular location">
    <subcellularLocation>
        <location evidence="1">Cell membrane</location>
        <topology evidence="1">Multi-pass membrane protein</topology>
    </subcellularLocation>
</comment>
<evidence type="ECO:0000256" key="4">
    <source>
        <dbReference type="ARBA" id="ARBA00022989"/>
    </source>
</evidence>
<keyword evidence="5 6" id="KW-0472">Membrane</keyword>
<evidence type="ECO:0000256" key="1">
    <source>
        <dbReference type="ARBA" id="ARBA00004651"/>
    </source>
</evidence>
<name>A0ABY7T199_9SPHI</name>
<accession>A0ABY7T199</accession>
<feature type="transmembrane region" description="Helical" evidence="6">
    <location>
        <begin position="57"/>
        <end position="78"/>
    </location>
</feature>
<keyword evidence="8" id="KW-1185">Reference proteome</keyword>
<gene>
    <name evidence="7" type="ORF">PQO05_14775</name>
</gene>
<proteinExistence type="predicted"/>
<reference evidence="7 8" key="1">
    <citation type="submission" date="2023-02" db="EMBL/GenBank/DDBJ databases">
        <title>Genome sequence of Mucilaginibacter jinjuensis strain KACC 16571.</title>
        <authorList>
            <person name="Kim S."/>
            <person name="Heo J."/>
            <person name="Kwon S.-W."/>
        </authorList>
    </citation>
    <scope>NUCLEOTIDE SEQUENCE [LARGE SCALE GENOMIC DNA]</scope>
    <source>
        <strain evidence="7 8">KACC 16571</strain>
    </source>
</reference>
<dbReference type="EMBL" id="CP117167">
    <property type="protein sequence ID" value="WCT09994.1"/>
    <property type="molecule type" value="Genomic_DNA"/>
</dbReference>
<keyword evidence="3 6" id="KW-0812">Transmembrane</keyword>